<dbReference type="GO" id="GO:0016787">
    <property type="term" value="F:hydrolase activity"/>
    <property type="evidence" value="ECO:0007669"/>
    <property type="project" value="UniProtKB-KW"/>
</dbReference>
<reference evidence="3 4" key="1">
    <citation type="submission" date="2018-05" db="EMBL/GenBank/DDBJ databases">
        <title>Genomic Encyclopedia of Type Strains, Phase IV (KMG-IV): sequencing the most valuable type-strain genomes for metagenomic binning, comparative biology and taxonomic classification.</title>
        <authorList>
            <person name="Goeker M."/>
        </authorList>
    </citation>
    <scope>NUCLEOTIDE SEQUENCE [LARGE SCALE GENOMIC DNA]</scope>
    <source>
        <strain evidence="3 4">DSM 28579</strain>
    </source>
</reference>
<dbReference type="PANTHER" id="PTHR43084">
    <property type="entry name" value="PERSULFIDE DIOXYGENASE ETHE1"/>
    <property type="match status" value="1"/>
</dbReference>
<dbReference type="Pfam" id="PF00753">
    <property type="entry name" value="Lactamase_B"/>
    <property type="match status" value="1"/>
</dbReference>
<dbReference type="GO" id="GO:0070813">
    <property type="term" value="P:hydrogen sulfide metabolic process"/>
    <property type="evidence" value="ECO:0007669"/>
    <property type="project" value="TreeGrafter"/>
</dbReference>
<dbReference type="InterPro" id="IPR044528">
    <property type="entry name" value="POD-like_MBL-fold"/>
</dbReference>
<dbReference type="SUPFAM" id="SSF52821">
    <property type="entry name" value="Rhodanese/Cell cycle control phosphatase"/>
    <property type="match status" value="1"/>
</dbReference>
<dbReference type="CDD" id="cd00158">
    <property type="entry name" value="RHOD"/>
    <property type="match status" value="1"/>
</dbReference>
<protein>
    <submittedName>
        <fullName evidence="3">Glyoxylase-like metal-dependent hydrolase (Beta-lactamase superfamily II)</fullName>
    </submittedName>
</protein>
<dbReference type="InterPro" id="IPR001763">
    <property type="entry name" value="Rhodanese-like_dom"/>
</dbReference>
<keyword evidence="1" id="KW-0479">Metal-binding</keyword>
<keyword evidence="3" id="KW-0378">Hydrolase</keyword>
<evidence type="ECO:0000256" key="1">
    <source>
        <dbReference type="ARBA" id="ARBA00022723"/>
    </source>
</evidence>
<evidence type="ECO:0000259" key="2">
    <source>
        <dbReference type="PROSITE" id="PS50206"/>
    </source>
</evidence>
<keyword evidence="4" id="KW-1185">Reference proteome</keyword>
<gene>
    <name evidence="3" type="ORF">C7377_1503</name>
</gene>
<dbReference type="InterPro" id="IPR001279">
    <property type="entry name" value="Metallo-B-lactamas"/>
</dbReference>
<name>A0A7L4UN12_BALHA</name>
<accession>A0A7L4UN12</accession>
<dbReference type="PROSITE" id="PS50206">
    <property type="entry name" value="RHODANESE_3"/>
    <property type="match status" value="1"/>
</dbReference>
<proteinExistence type="predicted"/>
<evidence type="ECO:0000313" key="4">
    <source>
        <dbReference type="Proteomes" id="UP000251835"/>
    </source>
</evidence>
<dbReference type="EMBL" id="QENZ01000005">
    <property type="protein sequence ID" value="PVX49865.1"/>
    <property type="molecule type" value="Genomic_DNA"/>
</dbReference>
<organism evidence="3 4">
    <name type="scientific">Balneicella halophila</name>
    <dbReference type="NCBI Taxonomy" id="1537566"/>
    <lineage>
        <taxon>Bacteria</taxon>
        <taxon>Pseudomonadati</taxon>
        <taxon>Bacteroidota</taxon>
        <taxon>Bacteroidia</taxon>
        <taxon>Bacteroidales</taxon>
        <taxon>Balneicellaceae</taxon>
        <taxon>Balneicella</taxon>
    </lineage>
</organism>
<feature type="domain" description="Rhodanese" evidence="2">
    <location>
        <begin position="364"/>
        <end position="443"/>
    </location>
</feature>
<dbReference type="Gene3D" id="3.40.250.10">
    <property type="entry name" value="Rhodanese-like domain"/>
    <property type="match status" value="2"/>
</dbReference>
<dbReference type="OrthoDB" id="9784009at2"/>
<dbReference type="GO" id="GO:0050313">
    <property type="term" value="F:sulfur dioxygenase activity"/>
    <property type="evidence" value="ECO:0007669"/>
    <property type="project" value="InterPro"/>
</dbReference>
<dbReference type="Proteomes" id="UP000251835">
    <property type="component" value="Unassembled WGS sequence"/>
</dbReference>
<dbReference type="Gene3D" id="3.60.15.10">
    <property type="entry name" value="Ribonuclease Z/Hydroxyacylglutathione hydrolase-like"/>
    <property type="match status" value="1"/>
</dbReference>
<dbReference type="SUPFAM" id="SSF56281">
    <property type="entry name" value="Metallo-hydrolase/oxidoreductase"/>
    <property type="match status" value="1"/>
</dbReference>
<dbReference type="AlphaFoldDB" id="A0A7L4UN12"/>
<dbReference type="InterPro" id="IPR051682">
    <property type="entry name" value="Mito_Persulfide_Diox"/>
</dbReference>
<dbReference type="GO" id="GO:0006749">
    <property type="term" value="P:glutathione metabolic process"/>
    <property type="evidence" value="ECO:0007669"/>
    <property type="project" value="InterPro"/>
</dbReference>
<comment type="caution">
    <text evidence="3">The sequence shown here is derived from an EMBL/GenBank/DDBJ whole genome shotgun (WGS) entry which is preliminary data.</text>
</comment>
<dbReference type="InterPro" id="IPR036866">
    <property type="entry name" value="RibonucZ/Hydroxyglut_hydro"/>
</dbReference>
<sequence length="446" mass="50841">MKIKQFEFTPLAHYSYAIISGDKMAIVDPSRNPLPYYNYAEENDAKIVAVFETHLHADFISSHLQIHNETGATVYVNKHAEAKYPHKAFNHNDTFKMNDIEFRCIYTPGHSRDSICILAESENKKYALFTGDTLFISDIGRPDLREAGGETDDEREKLARMMFETIQTKFSDLRDDVIIYPTHGAGSLCGKGLSEELISTLGKERRTSWAFQINNEEEFVKELTSGQPFIPNYFSFNVEQNRQGVGKTAINFANVEFIMGRTSGGKEIITIDMRGEESYKDNHLENSINIMCTDENDAMETWLGSIVKPNEQFEVIINSADDVKRTFDRISSIGYDKNLKSISTLGSGGFCKMHQFCYEHFKNNMELYTIVDVRNKDEYEESKVFENALNFPLDKLMEEAENIPTDKPIVVHCGSGYRSSIGSSIIHRHSPDAKVLDMGEYIKKFN</sequence>
<dbReference type="InterPro" id="IPR036873">
    <property type="entry name" value="Rhodanese-like_dom_sf"/>
</dbReference>
<dbReference type="CDD" id="cd07724">
    <property type="entry name" value="POD-like_MBL-fold"/>
    <property type="match status" value="1"/>
</dbReference>
<dbReference type="PANTHER" id="PTHR43084:SF1">
    <property type="entry name" value="PERSULFIDE DIOXYGENASE ETHE1, MITOCHONDRIAL"/>
    <property type="match status" value="1"/>
</dbReference>
<dbReference type="RefSeq" id="WP_116496728.1">
    <property type="nucleotide sequence ID" value="NZ_QENZ01000005.1"/>
</dbReference>
<evidence type="ECO:0000313" key="3">
    <source>
        <dbReference type="EMBL" id="PVX49865.1"/>
    </source>
</evidence>
<dbReference type="SMART" id="SM00849">
    <property type="entry name" value="Lactamase_B"/>
    <property type="match status" value="1"/>
</dbReference>
<dbReference type="GO" id="GO:0046872">
    <property type="term" value="F:metal ion binding"/>
    <property type="evidence" value="ECO:0007669"/>
    <property type="project" value="UniProtKB-KW"/>
</dbReference>
<dbReference type="Pfam" id="PF00581">
    <property type="entry name" value="Rhodanese"/>
    <property type="match status" value="1"/>
</dbReference>